<dbReference type="Pfam" id="PF13241">
    <property type="entry name" value="NAD_binding_7"/>
    <property type="match status" value="1"/>
</dbReference>
<dbReference type="GO" id="GO:0051266">
    <property type="term" value="F:sirohydrochlorin ferrochelatase activity"/>
    <property type="evidence" value="ECO:0007669"/>
    <property type="project" value="InterPro"/>
</dbReference>
<dbReference type="GO" id="GO:0004851">
    <property type="term" value="F:uroporphyrin-III C-methyltransferase activity"/>
    <property type="evidence" value="ECO:0007669"/>
    <property type="project" value="UniProtKB-EC"/>
</dbReference>
<dbReference type="GO" id="GO:0019354">
    <property type="term" value="P:siroheme biosynthetic process"/>
    <property type="evidence" value="ECO:0007669"/>
    <property type="project" value="InterPro"/>
</dbReference>
<dbReference type="PANTHER" id="PTHR45790">
    <property type="entry name" value="SIROHEME SYNTHASE-RELATED"/>
    <property type="match status" value="1"/>
</dbReference>
<dbReference type="PIRSF" id="PIRSF036426">
    <property type="entry name" value="Sirohaem_synth"/>
    <property type="match status" value="1"/>
</dbReference>
<accession>A0AA40VLT6</accession>
<dbReference type="GO" id="GO:0043115">
    <property type="term" value="F:precorrin-2 dehydrogenase activity"/>
    <property type="evidence" value="ECO:0007669"/>
    <property type="project" value="InterPro"/>
</dbReference>
<evidence type="ECO:0000256" key="6">
    <source>
        <dbReference type="PIRSR" id="PIRSR036426-1"/>
    </source>
</evidence>
<protein>
    <recommendedName>
        <fullName evidence="1">uroporphyrinogen-III C-methyltransferase</fullName>
        <ecNumber evidence="1">2.1.1.107</ecNumber>
    </recommendedName>
</protein>
<evidence type="ECO:0000256" key="3">
    <source>
        <dbReference type="ARBA" id="ARBA00022679"/>
    </source>
</evidence>
<keyword evidence="8" id="KW-0560">Oxidoreductase</keyword>
<dbReference type="InterPro" id="IPR014776">
    <property type="entry name" value="4pyrrole_Mease_sub2"/>
</dbReference>
<organism evidence="8 9">
    <name type="scientific">Microbacterium invictum</name>
    <dbReference type="NCBI Taxonomy" id="515415"/>
    <lineage>
        <taxon>Bacteria</taxon>
        <taxon>Bacillati</taxon>
        <taxon>Actinomycetota</taxon>
        <taxon>Actinomycetes</taxon>
        <taxon>Micrococcales</taxon>
        <taxon>Microbacteriaceae</taxon>
        <taxon>Microbacterium</taxon>
    </lineage>
</organism>
<dbReference type="InterPro" id="IPR050161">
    <property type="entry name" value="Siro_Cobalamin_biosynth"/>
</dbReference>
<dbReference type="NCBIfam" id="TIGR01469">
    <property type="entry name" value="cobA_cysG_Cterm"/>
    <property type="match status" value="1"/>
</dbReference>
<name>A0AA40VLT6_9MICO</name>
<keyword evidence="9" id="KW-1185">Reference proteome</keyword>
<evidence type="ECO:0000256" key="5">
    <source>
        <dbReference type="ARBA" id="ARBA00023244"/>
    </source>
</evidence>
<keyword evidence="3 8" id="KW-0808">Transferase</keyword>
<proteinExistence type="predicted"/>
<dbReference type="PANTHER" id="PTHR45790:SF3">
    <property type="entry name" value="S-ADENOSYL-L-METHIONINE-DEPENDENT UROPORPHYRINOGEN III METHYLTRANSFERASE, CHLOROPLASTIC"/>
    <property type="match status" value="1"/>
</dbReference>
<dbReference type="Gene3D" id="3.40.1010.10">
    <property type="entry name" value="Cobalt-precorrin-4 Transmethylase, Domain 1"/>
    <property type="match status" value="1"/>
</dbReference>
<dbReference type="FunFam" id="3.40.1010.10:FF:000001">
    <property type="entry name" value="Siroheme synthase"/>
    <property type="match status" value="1"/>
</dbReference>
<dbReference type="AlphaFoldDB" id="A0AA40VLT6"/>
<gene>
    <name evidence="8" type="ORF">BKA10_000743</name>
</gene>
<reference evidence="8 9" key="1">
    <citation type="submission" date="2020-08" db="EMBL/GenBank/DDBJ databases">
        <title>Sequencing the genomes of 1000 actinobacteria strains.</title>
        <authorList>
            <person name="Klenk H.-P."/>
        </authorList>
    </citation>
    <scope>NUCLEOTIDE SEQUENCE [LARGE SCALE GENOMIC DNA]</scope>
    <source>
        <strain evidence="8 9">DSM 19600</strain>
    </source>
</reference>
<evidence type="ECO:0000256" key="2">
    <source>
        <dbReference type="ARBA" id="ARBA00022603"/>
    </source>
</evidence>
<dbReference type="Pfam" id="PF00590">
    <property type="entry name" value="TP_methylase"/>
    <property type="match status" value="1"/>
</dbReference>
<sequence length="408" mass="42326">MTTIMGLELSGRLAVLVGGGDVAGRRLRRLLEGGAQVRLVAPDLAEGTAELAAHHHVEWVRDRFRPAHLEGAWLAHTATGDRTADAAVVAACDAARIWCVNAGSGAHGSARFTAETRSDDVQIGVVSASGVDPRRSGRLRDAIAARLREGTLPVRRVREGAGSVHLVGGGPGPEDLITVRGRRLIAEADVIVHDRLGPTGVLTELEPGVEVIDVGKAPGRHTMTQEQIGRVLVDRARAGARVVRLKGGDPFVYGRGGEEVAACLKAGVPIEVVPGISSVIAVPQAAGIPVTHRGVAGAVHVVNGQDEVTAATVSALNDAATTVIVIMGVSAIGRFTAAALKSGTDPRRPVAFIENGHSPAQRTIRTTLGEAADDAARHALRNPSVIVIGEVARADLLLPVSDLALERA</sequence>
<evidence type="ECO:0000313" key="8">
    <source>
        <dbReference type="EMBL" id="MBB4138949.1"/>
    </source>
</evidence>
<dbReference type="RefSeq" id="WP_183498657.1">
    <property type="nucleotide sequence ID" value="NZ_BAABCO010000001.1"/>
</dbReference>
<dbReference type="InterPro" id="IPR006366">
    <property type="entry name" value="CobA/CysG_C"/>
</dbReference>
<feature type="active site" description="Proton acceptor" evidence="6">
    <location>
        <position position="194"/>
    </location>
</feature>
<dbReference type="InterPro" id="IPR036291">
    <property type="entry name" value="NAD(P)-bd_dom_sf"/>
</dbReference>
<feature type="active site" description="Proton donor" evidence="6">
    <location>
        <position position="216"/>
    </location>
</feature>
<comment type="caution">
    <text evidence="8">The sequence shown here is derived from an EMBL/GenBank/DDBJ whole genome shotgun (WGS) entry which is preliminary data.</text>
</comment>
<dbReference type="InterPro" id="IPR012409">
    <property type="entry name" value="Sirohaem_synth"/>
</dbReference>
<dbReference type="GO" id="GO:0032259">
    <property type="term" value="P:methylation"/>
    <property type="evidence" value="ECO:0007669"/>
    <property type="project" value="UniProtKB-KW"/>
</dbReference>
<dbReference type="EMBL" id="JACIFH010000001">
    <property type="protein sequence ID" value="MBB4138949.1"/>
    <property type="molecule type" value="Genomic_DNA"/>
</dbReference>
<evidence type="ECO:0000259" key="7">
    <source>
        <dbReference type="Pfam" id="PF00590"/>
    </source>
</evidence>
<feature type="domain" description="Tetrapyrrole methylase" evidence="7">
    <location>
        <begin position="164"/>
        <end position="371"/>
    </location>
</feature>
<keyword evidence="5" id="KW-0627">Porphyrin biosynthesis</keyword>
<dbReference type="InterPro" id="IPR000878">
    <property type="entry name" value="4pyrrol_Mease"/>
</dbReference>
<keyword evidence="4" id="KW-0949">S-adenosyl-L-methionine</keyword>
<evidence type="ECO:0000256" key="4">
    <source>
        <dbReference type="ARBA" id="ARBA00022691"/>
    </source>
</evidence>
<dbReference type="GO" id="GO:0009236">
    <property type="term" value="P:cobalamin biosynthetic process"/>
    <property type="evidence" value="ECO:0007669"/>
    <property type="project" value="InterPro"/>
</dbReference>
<dbReference type="EC" id="2.1.1.107" evidence="1"/>
<evidence type="ECO:0000256" key="1">
    <source>
        <dbReference type="ARBA" id="ARBA00012162"/>
    </source>
</evidence>
<dbReference type="SUPFAM" id="SSF51735">
    <property type="entry name" value="NAD(P)-binding Rossmann-fold domains"/>
    <property type="match status" value="1"/>
</dbReference>
<dbReference type="SUPFAM" id="SSF53790">
    <property type="entry name" value="Tetrapyrrole methylase"/>
    <property type="match status" value="1"/>
</dbReference>
<dbReference type="Gene3D" id="3.40.50.720">
    <property type="entry name" value="NAD(P)-binding Rossmann-like Domain"/>
    <property type="match status" value="1"/>
</dbReference>
<keyword evidence="2 8" id="KW-0489">Methyltransferase</keyword>
<dbReference type="InterPro" id="IPR014777">
    <property type="entry name" value="4pyrrole_Mease_sub1"/>
</dbReference>
<dbReference type="InterPro" id="IPR035996">
    <property type="entry name" value="4pyrrol_Methylase_sf"/>
</dbReference>
<dbReference type="CDD" id="cd11642">
    <property type="entry name" value="SUMT"/>
    <property type="match status" value="1"/>
</dbReference>
<dbReference type="Proteomes" id="UP000549113">
    <property type="component" value="Unassembled WGS sequence"/>
</dbReference>
<evidence type="ECO:0000313" key="9">
    <source>
        <dbReference type="Proteomes" id="UP000549113"/>
    </source>
</evidence>
<dbReference type="NCBIfam" id="NF004790">
    <property type="entry name" value="PRK06136.1"/>
    <property type="match status" value="1"/>
</dbReference>
<keyword evidence="8" id="KW-0456">Lyase</keyword>
<dbReference type="Gene3D" id="3.30.950.10">
    <property type="entry name" value="Methyltransferase, Cobalt-precorrin-4 Transmethylase, Domain 2"/>
    <property type="match status" value="1"/>
</dbReference>
<dbReference type="GO" id="GO:0051287">
    <property type="term" value="F:NAD binding"/>
    <property type="evidence" value="ECO:0007669"/>
    <property type="project" value="InterPro"/>
</dbReference>